<dbReference type="OrthoDB" id="10260387at2759"/>
<organism evidence="3 4">
    <name type="scientific">Tritrichomonas foetus</name>
    <dbReference type="NCBI Taxonomy" id="1144522"/>
    <lineage>
        <taxon>Eukaryota</taxon>
        <taxon>Metamonada</taxon>
        <taxon>Parabasalia</taxon>
        <taxon>Tritrichomonadida</taxon>
        <taxon>Tritrichomonadidae</taxon>
        <taxon>Tritrichomonas</taxon>
    </lineage>
</organism>
<feature type="domain" description="Peptidase M60" evidence="2">
    <location>
        <begin position="448"/>
        <end position="740"/>
    </location>
</feature>
<reference evidence="3" key="1">
    <citation type="submission" date="2016-10" db="EMBL/GenBank/DDBJ databases">
        <authorList>
            <person name="Benchimol M."/>
            <person name="Almeida L.G."/>
            <person name="Vasconcelos A.T."/>
            <person name="Perreira-Neves A."/>
            <person name="Rosa I.A."/>
            <person name="Tasca T."/>
            <person name="Bogo M.R."/>
            <person name="de Souza W."/>
        </authorList>
    </citation>
    <scope>NUCLEOTIDE SEQUENCE [LARGE SCALE GENOMIC DNA]</scope>
    <source>
        <strain evidence="3">K</strain>
    </source>
</reference>
<dbReference type="Gene3D" id="3.40.390.80">
    <property type="entry name" value="Peptidase M60, enhancin-like domain 2"/>
    <property type="match status" value="1"/>
</dbReference>
<accession>A0A1J4K062</accession>
<dbReference type="InterPro" id="IPR031161">
    <property type="entry name" value="Peptidase_M60_dom"/>
</dbReference>
<dbReference type="Proteomes" id="UP000179807">
    <property type="component" value="Unassembled WGS sequence"/>
</dbReference>
<dbReference type="PANTHER" id="PTHR15730:SF5">
    <property type="entry name" value="SI:CH211-210B2.2-RELATED"/>
    <property type="match status" value="1"/>
</dbReference>
<dbReference type="SUPFAM" id="SSF52317">
    <property type="entry name" value="Class I glutamine amidotransferase-like"/>
    <property type="match status" value="1"/>
</dbReference>
<comment type="caution">
    <text evidence="3">The sequence shown here is derived from an EMBL/GenBank/DDBJ whole genome shotgun (WGS) entry which is preliminary data.</text>
</comment>
<name>A0A1J4K062_9EUKA</name>
<gene>
    <name evidence="3" type="ORF">TRFO_27669</name>
</gene>
<dbReference type="AlphaFoldDB" id="A0A1J4K062"/>
<dbReference type="PANTHER" id="PTHR15730">
    <property type="entry name" value="EXPERIMENTAL AUTOIMMUNE PROSTATITIS ANTIGEN 2-RELATED"/>
    <property type="match status" value="1"/>
</dbReference>
<dbReference type="InterPro" id="IPR029062">
    <property type="entry name" value="Class_I_gatase-like"/>
</dbReference>
<dbReference type="RefSeq" id="XP_068357943.1">
    <property type="nucleotide sequence ID" value="XM_068505696.1"/>
</dbReference>
<protein>
    <recommendedName>
        <fullName evidence="2">Peptidase M60 domain-containing protein</fullName>
    </recommendedName>
</protein>
<dbReference type="InterPro" id="IPR051244">
    <property type="entry name" value="TCAF"/>
</dbReference>
<evidence type="ECO:0000256" key="1">
    <source>
        <dbReference type="ARBA" id="ARBA00009770"/>
    </source>
</evidence>
<proteinExistence type="inferred from homology"/>
<dbReference type="Gene3D" id="2.60.120.1250">
    <property type="entry name" value="Peptidase M60, enhancin-like domain 1"/>
    <property type="match status" value="1"/>
</dbReference>
<sequence>MNVCHQIFEYILNYNFILFFDIMELNWVSGSVTEAWGNRTWDITPHVKVQGKYSVHFQYTKGYHQLEIKSVQILCDDRKVSEDNHFGVTGCNDRNNTYFITIESELTTTILLSAMVRSDGGCDSNGIISIKLIEPSFPKNINCYKALASLALPQLLKNVTDVDINECIAGTILCKNDRSFPVICDSNGRSLVCACLAGKGKIVAFGHPCFLNDLNIINKNKNLIQNAIQWTSNNNNRIGFYNYQIEEIFQGTRMTDSENFSNFDTICFCDSDIPLNKIDDLRKYVFNGGGIVTTCIGWGWSQLHPNKSIKNDNPFNKFFPEFGLVNSRDCSWKPYKILSHDSNFHFLQTFSGFSSDRVAQGDYDPYLLKCYLSNTPNEFDYYSSLLNSRCYANASLDDKYCLSMISAKMENCEYLHAQNDIAKIYPGLPEKNNFISQKVVISPTNVTDQWHSTGLFAVAGEPFTIHFHSHKINYNFSDVVIRVGTTTCDISNHKEWSRAPNVSAEYPLRSSCDAFMHPYGGLIYIILKKPFQNPVKFTFSHVIEAICYSEDSQNSWNDEKNTKFAPMAEIIGKNVIFTVTREFALKIKDIKAFIEGWDKIVQLEDDLACTHRERPERICCDCQLCAGYMHSGYPIMVPISALVDIDEVARDGSWGFFHEIGHNHQSHDWTYESAGEVTVNIFSLYVSKQFAKKDIRTVWGMGDLDDKIANFVQNGKLFSDLKNDFVLHLGIYQRIALEFGFEVFTRFFMSFMENDSVHPTNDEEKIDQWAIRMSKINNCDMGKVFQTWSFPISSEALHFCSQFKKAPQSLTTGF</sequence>
<dbReference type="SMART" id="SM01276">
    <property type="entry name" value="M60-like"/>
    <property type="match status" value="1"/>
</dbReference>
<evidence type="ECO:0000259" key="2">
    <source>
        <dbReference type="PROSITE" id="PS51723"/>
    </source>
</evidence>
<evidence type="ECO:0000313" key="3">
    <source>
        <dbReference type="EMBL" id="OHT04807.1"/>
    </source>
</evidence>
<dbReference type="InterPro" id="IPR042279">
    <property type="entry name" value="Pep_M60_3"/>
</dbReference>
<dbReference type="InterPro" id="IPR035423">
    <property type="entry name" value="M60-like_N"/>
</dbReference>
<dbReference type="Pfam" id="PF17291">
    <property type="entry name" value="M60-like_N"/>
    <property type="match status" value="1"/>
</dbReference>
<dbReference type="Gene3D" id="1.10.390.30">
    <property type="entry name" value="Peptidase M60, enhancin-like domain 3"/>
    <property type="match status" value="1"/>
</dbReference>
<dbReference type="VEuPathDB" id="TrichDB:TRFO_27669"/>
<keyword evidence="4" id="KW-1185">Reference proteome</keyword>
<dbReference type="Pfam" id="PF13402">
    <property type="entry name" value="Peptidase_M60"/>
    <property type="match status" value="1"/>
</dbReference>
<dbReference type="GeneID" id="94840400"/>
<dbReference type="EMBL" id="MLAK01000781">
    <property type="protein sequence ID" value="OHT04807.1"/>
    <property type="molecule type" value="Genomic_DNA"/>
</dbReference>
<evidence type="ECO:0000313" key="4">
    <source>
        <dbReference type="Proteomes" id="UP000179807"/>
    </source>
</evidence>
<comment type="similarity">
    <text evidence="1">Belongs to the TCAF family.</text>
</comment>
<dbReference type="PROSITE" id="PS51723">
    <property type="entry name" value="PEPTIDASE_M60"/>
    <property type="match status" value="1"/>
</dbReference>